<dbReference type="RefSeq" id="WP_104303094.1">
    <property type="nucleotide sequence ID" value="NZ_PSNX01000011.1"/>
</dbReference>
<accession>A0A2S5SSQ2</accession>
<comment type="caution">
    <text evidence="2">The sequence shown here is derived from an EMBL/GenBank/DDBJ whole genome shotgun (WGS) entry which is preliminary data.</text>
</comment>
<protein>
    <recommendedName>
        <fullName evidence="4">Response regulatory domain-containing protein</fullName>
    </recommendedName>
</protein>
<dbReference type="Proteomes" id="UP000238605">
    <property type="component" value="Unassembled WGS sequence"/>
</dbReference>
<evidence type="ECO:0000313" key="3">
    <source>
        <dbReference type="Proteomes" id="UP000238605"/>
    </source>
</evidence>
<reference evidence="2 3" key="1">
    <citation type="submission" date="2018-02" db="EMBL/GenBank/DDBJ databases">
        <title>Reclassifiation of [Polyangium] brachysporum DSM 7029 as Guopingzhaonella breviflexa gen. nov., sp. nov., a member of the family Comamonadaceae.</title>
        <authorList>
            <person name="Tang B."/>
        </authorList>
    </citation>
    <scope>NUCLEOTIDE SEQUENCE [LARGE SCALE GENOMIC DNA]</scope>
    <source>
        <strain evidence="2 3">BCRC 80649</strain>
    </source>
</reference>
<dbReference type="OrthoDB" id="9149617at2"/>
<proteinExistence type="predicted"/>
<feature type="region of interest" description="Disordered" evidence="1">
    <location>
        <begin position="1"/>
        <end position="30"/>
    </location>
</feature>
<dbReference type="AlphaFoldDB" id="A0A2S5SSQ2"/>
<sequence length="392" mass="43545">MDLSELSGPTPAGRQRPHPQSMQETSAVSSERWHQLVTQIGEEIAAPLSAALERVHGLIATGQIDRRSLRMLRDELERARRVGMTSQQIVRFASGRVRQSAERLHLTQTLQGVLAHRSRETQSHGIEIRQVLKPVEVIVDPALLFSLLNTLLDWAVTHARGSIELRLDTKTWPVHARLVCRFHHTPPDEEGRQAFVNTVAPQEGHALDDVSWRLVEQAATAMGLELDRQDGEVTTAVTVEFPRTIHDEVQGLTVSEEDTGFAVSSANSRPLAGSHVLVVASRREVRVQVREAIRHMGLVVDFVGSIDEASAFCREGLPHAIIFESILRGERFNQLREDVTREVPDFVFIEIVEEGGMFEVSGYGHAAMARVGRDAILTSLPSALVFELAKTM</sequence>
<keyword evidence="3" id="KW-1185">Reference proteome</keyword>
<evidence type="ECO:0000313" key="2">
    <source>
        <dbReference type="EMBL" id="PPE65761.1"/>
    </source>
</evidence>
<evidence type="ECO:0000256" key="1">
    <source>
        <dbReference type="SAM" id="MobiDB-lite"/>
    </source>
</evidence>
<gene>
    <name evidence="2" type="ORF">C1704_12665</name>
</gene>
<evidence type="ECO:0008006" key="4">
    <source>
        <dbReference type="Google" id="ProtNLM"/>
    </source>
</evidence>
<dbReference type="EMBL" id="PSNX01000011">
    <property type="protein sequence ID" value="PPE65761.1"/>
    <property type="molecule type" value="Genomic_DNA"/>
</dbReference>
<name>A0A2S5SSQ2_9BURK</name>
<feature type="compositionally biased region" description="Polar residues" evidence="1">
    <location>
        <begin position="18"/>
        <end position="29"/>
    </location>
</feature>
<organism evidence="2 3">
    <name type="scientific">Caldimonas caldifontis</name>
    <dbReference type="NCBI Taxonomy" id="1452508"/>
    <lineage>
        <taxon>Bacteria</taxon>
        <taxon>Pseudomonadati</taxon>
        <taxon>Pseudomonadota</taxon>
        <taxon>Betaproteobacteria</taxon>
        <taxon>Burkholderiales</taxon>
        <taxon>Sphaerotilaceae</taxon>
        <taxon>Caldimonas</taxon>
    </lineage>
</organism>